<keyword evidence="1" id="KW-1133">Transmembrane helix</keyword>
<protein>
    <submittedName>
        <fullName evidence="2">Uncharacterized protein</fullName>
    </submittedName>
</protein>
<dbReference type="AlphaFoldDB" id="A0A4R1KK53"/>
<keyword evidence="3" id="KW-1185">Reference proteome</keyword>
<feature type="transmembrane region" description="Helical" evidence="1">
    <location>
        <begin position="12"/>
        <end position="29"/>
    </location>
</feature>
<evidence type="ECO:0000313" key="3">
    <source>
        <dbReference type="Proteomes" id="UP000295714"/>
    </source>
</evidence>
<evidence type="ECO:0000313" key="2">
    <source>
        <dbReference type="EMBL" id="TCK65122.1"/>
    </source>
</evidence>
<gene>
    <name evidence="2" type="ORF">DFQ05_2335</name>
</gene>
<evidence type="ECO:0000256" key="1">
    <source>
        <dbReference type="SAM" id="Phobius"/>
    </source>
</evidence>
<reference evidence="2 3" key="1">
    <citation type="journal article" date="2015" name="Stand. Genomic Sci.">
        <title>Genomic Encyclopedia of Bacterial and Archaeal Type Strains, Phase III: the genomes of soil and plant-associated and newly described type strains.</title>
        <authorList>
            <person name="Whitman W.B."/>
            <person name="Woyke T."/>
            <person name="Klenk H.P."/>
            <person name="Zhou Y."/>
            <person name="Lilburn T.G."/>
            <person name="Beck B.J."/>
            <person name="De Vos P."/>
            <person name="Vandamme P."/>
            <person name="Eisen J.A."/>
            <person name="Garrity G."/>
            <person name="Hugenholtz P."/>
            <person name="Kyrpides N.C."/>
        </authorList>
    </citation>
    <scope>NUCLEOTIDE SEQUENCE [LARGE SCALE GENOMIC DNA]</scope>
    <source>
        <strain evidence="2 3">CECT 8445</strain>
    </source>
</reference>
<accession>A0A4R1KK53</accession>
<dbReference type="Proteomes" id="UP000295714">
    <property type="component" value="Unassembled WGS sequence"/>
</dbReference>
<dbReference type="EMBL" id="SMGI01000004">
    <property type="protein sequence ID" value="TCK65122.1"/>
    <property type="molecule type" value="Genomic_DNA"/>
</dbReference>
<name>A0A4R1KK53_9FLAO</name>
<comment type="caution">
    <text evidence="2">The sequence shown here is derived from an EMBL/GenBank/DDBJ whole genome shotgun (WGS) entry which is preliminary data.</text>
</comment>
<proteinExistence type="predicted"/>
<sequence length="119" mass="14186">MKLRLKRKDQIGFTFFLAFVISTSLIWFFEERFNQEIWLSDTTERYKMLDDILENKFLMDKTKQEVILLLGEPDADSNSEDNFLIYRLGKPPSFFESEPQYLLVTFENEKVVKLSKAID</sequence>
<dbReference type="OrthoDB" id="1135060at2"/>
<organism evidence="2 3">
    <name type="scientific">Winogradskyella wandonensis</name>
    <dbReference type="NCBI Taxonomy" id="1442586"/>
    <lineage>
        <taxon>Bacteria</taxon>
        <taxon>Pseudomonadati</taxon>
        <taxon>Bacteroidota</taxon>
        <taxon>Flavobacteriia</taxon>
        <taxon>Flavobacteriales</taxon>
        <taxon>Flavobacteriaceae</taxon>
        <taxon>Winogradskyella</taxon>
    </lineage>
</organism>
<dbReference type="RefSeq" id="WP_132705554.1">
    <property type="nucleotide sequence ID" value="NZ_SMGI01000004.1"/>
</dbReference>
<keyword evidence="1" id="KW-0812">Transmembrane</keyword>
<keyword evidence="1" id="KW-0472">Membrane</keyword>